<dbReference type="Pfam" id="PF02518">
    <property type="entry name" value="HATPase_c"/>
    <property type="match status" value="1"/>
</dbReference>
<feature type="domain" description="Histidine kinase" evidence="4">
    <location>
        <begin position="404"/>
        <end position="594"/>
    </location>
</feature>
<dbReference type="InterPro" id="IPR001610">
    <property type="entry name" value="PAC"/>
</dbReference>
<dbReference type="GO" id="GO:0000155">
    <property type="term" value="F:phosphorelay sensor kinase activity"/>
    <property type="evidence" value="ECO:0007669"/>
    <property type="project" value="InterPro"/>
</dbReference>
<feature type="domain" description="PAC" evidence="6">
    <location>
        <begin position="335"/>
        <end position="385"/>
    </location>
</feature>
<sequence length="598" mass="69022">MNFWRRLQLNKKGRDEKYYPLFEYASDAIMVLEFTGLILDVNENMCRLLQYTRDELLSKNLTQLLDPDELNQFPLRFRELFEGRELLAERKMIKKDGNIAFVEASVKKIDNSRIITIIRDITYLRTVQKQIAVSESLFRSAFEHSAIGMGLVSIEGNWIKVNRQLCRIVGYNEEEMMRCRFQDITHPDDLEADLTLLRQTLDGKINVYRIEKRYIHKDGSVVWINLTASLIRDERNVPMYFVSQVEDVTEKKKISEQLMESENKFRTLVEQSLVGVYIIKNGVFSYVSPRYAEIFGYTQEEMTNSFPAETAAYPEDRHLYYEYTEDRLSGRVDYVHYEARGMKKGGEPFWVEVFGSRTYYEGGLAIIGTLLDISERKRQEESMRELASHLQDIREEERYKMSREIHDELGQQLTALKLEVSALRFKLTDDVARQKAGEIIDLISTTINTVRKIATDLRPYVLDDLGLVAALQWQTREFEKRSGIKSAFTSNVIDIDVEPKNGLAIFRIYQESLTNIMRHAHAGHVSAILKEEEDSLQLIVEDDGDGFDPTLLKTTKSLGLVGIKERALVMNGHFEITTAPGKGTTLSLSIPLSKIVHP</sequence>
<dbReference type="SMART" id="SM00387">
    <property type="entry name" value="HATPase_c"/>
    <property type="match status" value="1"/>
</dbReference>
<dbReference type="PANTHER" id="PTHR24421:SF59">
    <property type="entry name" value="OXYGEN SENSOR HISTIDINE KINASE NREB"/>
    <property type="match status" value="1"/>
</dbReference>
<dbReference type="NCBIfam" id="TIGR00229">
    <property type="entry name" value="sensory_box"/>
    <property type="match status" value="3"/>
</dbReference>
<comment type="caution">
    <text evidence="7">The sequence shown here is derived from an EMBL/GenBank/DDBJ whole genome shotgun (WGS) entry which is preliminary data.</text>
</comment>
<evidence type="ECO:0000313" key="8">
    <source>
        <dbReference type="Proteomes" id="UP000294498"/>
    </source>
</evidence>
<feature type="domain" description="PAS" evidence="5">
    <location>
        <begin position="281"/>
        <end position="331"/>
    </location>
</feature>
<evidence type="ECO:0000259" key="6">
    <source>
        <dbReference type="PROSITE" id="PS50113"/>
    </source>
</evidence>
<dbReference type="InterPro" id="IPR050482">
    <property type="entry name" value="Sensor_HK_TwoCompSys"/>
</dbReference>
<keyword evidence="3" id="KW-0902">Two-component regulatory system</keyword>
<feature type="domain" description="PAS" evidence="5">
    <location>
        <begin position="14"/>
        <end position="84"/>
    </location>
</feature>
<dbReference type="InterPro" id="IPR000014">
    <property type="entry name" value="PAS"/>
</dbReference>
<dbReference type="SMART" id="SM00091">
    <property type="entry name" value="PAS"/>
    <property type="match status" value="3"/>
</dbReference>
<keyword evidence="1" id="KW-0808">Transferase</keyword>
<dbReference type="CDD" id="cd00130">
    <property type="entry name" value="PAS"/>
    <property type="match status" value="3"/>
</dbReference>
<dbReference type="Gene3D" id="1.20.5.1930">
    <property type="match status" value="1"/>
</dbReference>
<name>A0A4R8DG23_9BACT</name>
<dbReference type="AlphaFoldDB" id="A0A4R8DG23"/>
<protein>
    <submittedName>
        <fullName evidence="7">PAS domain S-box-containing protein</fullName>
    </submittedName>
</protein>
<dbReference type="Proteomes" id="UP000294498">
    <property type="component" value="Unassembled WGS sequence"/>
</dbReference>
<dbReference type="InterPro" id="IPR003594">
    <property type="entry name" value="HATPase_dom"/>
</dbReference>
<dbReference type="GO" id="GO:0016020">
    <property type="term" value="C:membrane"/>
    <property type="evidence" value="ECO:0007669"/>
    <property type="project" value="InterPro"/>
</dbReference>
<evidence type="ECO:0000256" key="3">
    <source>
        <dbReference type="ARBA" id="ARBA00023012"/>
    </source>
</evidence>
<dbReference type="Gene3D" id="3.30.565.10">
    <property type="entry name" value="Histidine kinase-like ATPase, C-terminal domain"/>
    <property type="match status" value="1"/>
</dbReference>
<dbReference type="PROSITE" id="PS50112">
    <property type="entry name" value="PAS"/>
    <property type="match status" value="3"/>
</dbReference>
<dbReference type="Pfam" id="PF08447">
    <property type="entry name" value="PAS_3"/>
    <property type="match status" value="2"/>
</dbReference>
<dbReference type="RefSeq" id="WP_133995705.1">
    <property type="nucleotide sequence ID" value="NZ_SODV01000002.1"/>
</dbReference>
<dbReference type="InterPro" id="IPR013655">
    <property type="entry name" value="PAS_fold_3"/>
</dbReference>
<evidence type="ECO:0000313" key="7">
    <source>
        <dbReference type="EMBL" id="TDW95910.1"/>
    </source>
</evidence>
<dbReference type="PROSITE" id="PS50113">
    <property type="entry name" value="PAC"/>
    <property type="match status" value="2"/>
</dbReference>
<keyword evidence="8" id="KW-1185">Reference proteome</keyword>
<evidence type="ECO:0000259" key="5">
    <source>
        <dbReference type="PROSITE" id="PS50112"/>
    </source>
</evidence>
<dbReference type="Pfam" id="PF13426">
    <property type="entry name" value="PAS_9"/>
    <property type="match status" value="1"/>
</dbReference>
<dbReference type="OrthoDB" id="5401121at2"/>
<dbReference type="Pfam" id="PF07730">
    <property type="entry name" value="HisKA_3"/>
    <property type="match status" value="1"/>
</dbReference>
<dbReference type="InterPro" id="IPR035965">
    <property type="entry name" value="PAS-like_dom_sf"/>
</dbReference>
<gene>
    <name evidence="7" type="ORF">EDB95_3731</name>
</gene>
<dbReference type="PANTHER" id="PTHR24421">
    <property type="entry name" value="NITRATE/NITRITE SENSOR PROTEIN NARX-RELATED"/>
    <property type="match status" value="1"/>
</dbReference>
<feature type="domain" description="PAS" evidence="5">
    <location>
        <begin position="134"/>
        <end position="204"/>
    </location>
</feature>
<dbReference type="InterPro" id="IPR000700">
    <property type="entry name" value="PAS-assoc_C"/>
</dbReference>
<evidence type="ECO:0000256" key="2">
    <source>
        <dbReference type="ARBA" id="ARBA00022777"/>
    </source>
</evidence>
<accession>A0A4R8DG23</accession>
<dbReference type="InterPro" id="IPR011712">
    <property type="entry name" value="Sig_transdc_His_kin_sub3_dim/P"/>
</dbReference>
<dbReference type="InterPro" id="IPR036890">
    <property type="entry name" value="HATPase_C_sf"/>
</dbReference>
<dbReference type="InterPro" id="IPR005467">
    <property type="entry name" value="His_kinase_dom"/>
</dbReference>
<dbReference type="CDD" id="cd16917">
    <property type="entry name" value="HATPase_UhpB-NarQ-NarX-like"/>
    <property type="match status" value="1"/>
</dbReference>
<evidence type="ECO:0000256" key="1">
    <source>
        <dbReference type="ARBA" id="ARBA00022679"/>
    </source>
</evidence>
<dbReference type="GO" id="GO:0046983">
    <property type="term" value="F:protein dimerization activity"/>
    <property type="evidence" value="ECO:0007669"/>
    <property type="project" value="InterPro"/>
</dbReference>
<reference evidence="7 8" key="1">
    <citation type="submission" date="2019-03" db="EMBL/GenBank/DDBJ databases">
        <title>Genomic Encyclopedia of Type Strains, Phase IV (KMG-IV): sequencing the most valuable type-strain genomes for metagenomic binning, comparative biology and taxonomic classification.</title>
        <authorList>
            <person name="Goeker M."/>
        </authorList>
    </citation>
    <scope>NUCLEOTIDE SEQUENCE [LARGE SCALE GENOMIC DNA]</scope>
    <source>
        <strain evidence="7 8">DSM 100059</strain>
    </source>
</reference>
<dbReference type="Gene3D" id="3.30.450.20">
    <property type="entry name" value="PAS domain"/>
    <property type="match status" value="3"/>
</dbReference>
<dbReference type="SUPFAM" id="SSF55785">
    <property type="entry name" value="PYP-like sensor domain (PAS domain)"/>
    <property type="match status" value="3"/>
</dbReference>
<dbReference type="EMBL" id="SODV01000002">
    <property type="protein sequence ID" value="TDW95910.1"/>
    <property type="molecule type" value="Genomic_DNA"/>
</dbReference>
<feature type="domain" description="PAC" evidence="6">
    <location>
        <begin position="208"/>
        <end position="260"/>
    </location>
</feature>
<organism evidence="7 8">
    <name type="scientific">Dinghuibacter silviterrae</name>
    <dbReference type="NCBI Taxonomy" id="1539049"/>
    <lineage>
        <taxon>Bacteria</taxon>
        <taxon>Pseudomonadati</taxon>
        <taxon>Bacteroidota</taxon>
        <taxon>Chitinophagia</taxon>
        <taxon>Chitinophagales</taxon>
        <taxon>Chitinophagaceae</taxon>
        <taxon>Dinghuibacter</taxon>
    </lineage>
</organism>
<proteinExistence type="predicted"/>
<dbReference type="SMART" id="SM00086">
    <property type="entry name" value="PAC"/>
    <property type="match status" value="3"/>
</dbReference>
<dbReference type="PROSITE" id="PS50109">
    <property type="entry name" value="HIS_KIN"/>
    <property type="match status" value="1"/>
</dbReference>
<keyword evidence="2" id="KW-0418">Kinase</keyword>
<dbReference type="SUPFAM" id="SSF55874">
    <property type="entry name" value="ATPase domain of HSP90 chaperone/DNA topoisomerase II/histidine kinase"/>
    <property type="match status" value="1"/>
</dbReference>
<evidence type="ECO:0000259" key="4">
    <source>
        <dbReference type="PROSITE" id="PS50109"/>
    </source>
</evidence>